<dbReference type="PROSITE" id="PS50294">
    <property type="entry name" value="WD_REPEATS_REGION"/>
    <property type="match status" value="1"/>
</dbReference>
<evidence type="ECO:0000313" key="4">
    <source>
        <dbReference type="EMBL" id="ETO29625.1"/>
    </source>
</evidence>
<evidence type="ECO:0008006" key="6">
    <source>
        <dbReference type="Google" id="ProtNLM"/>
    </source>
</evidence>
<evidence type="ECO:0000313" key="5">
    <source>
        <dbReference type="Proteomes" id="UP000023152"/>
    </source>
</evidence>
<dbReference type="AlphaFoldDB" id="X6NTL2"/>
<dbReference type="PROSITE" id="PS00678">
    <property type="entry name" value="WD_REPEATS_1"/>
    <property type="match status" value="1"/>
</dbReference>
<reference evidence="4 5" key="1">
    <citation type="journal article" date="2013" name="Curr. Biol.">
        <title>The Genome of the Foraminiferan Reticulomyxa filosa.</title>
        <authorList>
            <person name="Glockner G."/>
            <person name="Hulsmann N."/>
            <person name="Schleicher M."/>
            <person name="Noegel A.A."/>
            <person name="Eichinger L."/>
            <person name="Gallinger C."/>
            <person name="Pawlowski J."/>
            <person name="Sierra R."/>
            <person name="Euteneuer U."/>
            <person name="Pillet L."/>
            <person name="Moustafa A."/>
            <person name="Platzer M."/>
            <person name="Groth M."/>
            <person name="Szafranski K."/>
            <person name="Schliwa M."/>
        </authorList>
    </citation>
    <scope>NUCLEOTIDE SEQUENCE [LARGE SCALE GENOMIC DNA]</scope>
</reference>
<feature type="repeat" description="WD" evidence="3">
    <location>
        <begin position="12"/>
        <end position="53"/>
    </location>
</feature>
<dbReference type="Gene3D" id="2.130.10.10">
    <property type="entry name" value="YVTN repeat-like/Quinoprotein amine dehydrogenase"/>
    <property type="match status" value="1"/>
</dbReference>
<keyword evidence="1 3" id="KW-0853">WD repeat</keyword>
<protein>
    <recommendedName>
        <fullName evidence="6">G-protein beta WD-40 repeats containing protein</fullName>
    </recommendedName>
</protein>
<keyword evidence="5" id="KW-1185">Reference proteome</keyword>
<dbReference type="PANTHER" id="PTHR19879:SF9">
    <property type="entry name" value="TRANSCRIPTION INITIATION FACTOR TFIID SUBUNIT 5"/>
    <property type="match status" value="1"/>
</dbReference>
<accession>X6NTL2</accession>
<evidence type="ECO:0000256" key="1">
    <source>
        <dbReference type="ARBA" id="ARBA00022574"/>
    </source>
</evidence>
<dbReference type="Pfam" id="PF00400">
    <property type="entry name" value="WD40"/>
    <property type="match status" value="2"/>
</dbReference>
<proteinExistence type="predicted"/>
<sequence>MDLKLGKQLQLLKGHHTKVNDTILELSSENCALVSNDRSILIWDVLSGEQLSKKNSNCVHSAQFTSNGSKIVSHSEYGIAIWDILSDQQIEISQYKDRIKGVQVSPDDSKILSYSSDYIQLWDMSGKKIQVFEGHSNRVNGAFFSPDGSKIVSYSKDCTVRM</sequence>
<organism evidence="4 5">
    <name type="scientific">Reticulomyxa filosa</name>
    <dbReference type="NCBI Taxonomy" id="46433"/>
    <lineage>
        <taxon>Eukaryota</taxon>
        <taxon>Sar</taxon>
        <taxon>Rhizaria</taxon>
        <taxon>Retaria</taxon>
        <taxon>Foraminifera</taxon>
        <taxon>Monothalamids</taxon>
        <taxon>Reticulomyxidae</taxon>
        <taxon>Reticulomyxa</taxon>
    </lineage>
</organism>
<dbReference type="InterPro" id="IPR015943">
    <property type="entry name" value="WD40/YVTN_repeat-like_dom_sf"/>
</dbReference>
<dbReference type="InterPro" id="IPR036322">
    <property type="entry name" value="WD40_repeat_dom_sf"/>
</dbReference>
<evidence type="ECO:0000256" key="2">
    <source>
        <dbReference type="ARBA" id="ARBA00022737"/>
    </source>
</evidence>
<name>X6NTL2_RETFI</name>
<comment type="caution">
    <text evidence="4">The sequence shown here is derived from an EMBL/GenBank/DDBJ whole genome shotgun (WGS) entry which is preliminary data.</text>
</comment>
<gene>
    <name evidence="4" type="ORF">RFI_07494</name>
</gene>
<dbReference type="PROSITE" id="PS50082">
    <property type="entry name" value="WD_REPEATS_2"/>
    <property type="match status" value="2"/>
</dbReference>
<dbReference type="PANTHER" id="PTHR19879">
    <property type="entry name" value="TRANSCRIPTION INITIATION FACTOR TFIID"/>
    <property type="match status" value="1"/>
</dbReference>
<dbReference type="InterPro" id="IPR001680">
    <property type="entry name" value="WD40_rpt"/>
</dbReference>
<evidence type="ECO:0000256" key="3">
    <source>
        <dbReference type="PROSITE-ProRule" id="PRU00221"/>
    </source>
</evidence>
<dbReference type="OrthoDB" id="1935146at2759"/>
<dbReference type="SMART" id="SM00320">
    <property type="entry name" value="WD40"/>
    <property type="match status" value="4"/>
</dbReference>
<feature type="repeat" description="WD" evidence="3">
    <location>
        <begin position="132"/>
        <end position="162"/>
    </location>
</feature>
<dbReference type="InterPro" id="IPR019775">
    <property type="entry name" value="WD40_repeat_CS"/>
</dbReference>
<dbReference type="Proteomes" id="UP000023152">
    <property type="component" value="Unassembled WGS sequence"/>
</dbReference>
<dbReference type="EMBL" id="ASPP01005943">
    <property type="protein sequence ID" value="ETO29625.1"/>
    <property type="molecule type" value="Genomic_DNA"/>
</dbReference>
<keyword evidence="2" id="KW-0677">Repeat</keyword>
<dbReference type="SUPFAM" id="SSF50978">
    <property type="entry name" value="WD40 repeat-like"/>
    <property type="match status" value="1"/>
</dbReference>